<evidence type="ECO:0000313" key="3">
    <source>
        <dbReference type="Proteomes" id="UP000269271"/>
    </source>
</evidence>
<feature type="region of interest" description="Disordered" evidence="1">
    <location>
        <begin position="1"/>
        <end position="203"/>
    </location>
</feature>
<proteinExistence type="predicted"/>
<dbReference type="KEGG" id="bcon:NL30_04820"/>
<name>A0A3N8SSN8_9BURK</name>
<evidence type="ECO:0000256" key="1">
    <source>
        <dbReference type="SAM" id="MobiDB-lite"/>
    </source>
</evidence>
<protein>
    <submittedName>
        <fullName evidence="2">Uncharacterized protein</fullName>
    </submittedName>
</protein>
<feature type="region of interest" description="Disordered" evidence="1">
    <location>
        <begin position="239"/>
        <end position="303"/>
    </location>
</feature>
<dbReference type="Proteomes" id="UP000269271">
    <property type="component" value="Unassembled WGS sequence"/>
</dbReference>
<feature type="compositionally biased region" description="Polar residues" evidence="1">
    <location>
        <begin position="121"/>
        <end position="131"/>
    </location>
</feature>
<feature type="compositionally biased region" description="Basic and acidic residues" evidence="1">
    <location>
        <begin position="275"/>
        <end position="289"/>
    </location>
</feature>
<dbReference type="AlphaFoldDB" id="A0A3N8SSN8"/>
<gene>
    <name evidence="2" type="ORF">DF037_06665</name>
</gene>
<feature type="compositionally biased region" description="Low complexity" evidence="1">
    <location>
        <begin position="148"/>
        <end position="159"/>
    </location>
</feature>
<accession>A0A3N8SSN8</accession>
<evidence type="ECO:0000313" key="2">
    <source>
        <dbReference type="EMBL" id="RQT35009.1"/>
    </source>
</evidence>
<feature type="compositionally biased region" description="Polar residues" evidence="1">
    <location>
        <begin position="179"/>
        <end position="203"/>
    </location>
</feature>
<organism evidence="2 3">
    <name type="scientific">Burkholderia contaminans</name>
    <dbReference type="NCBI Taxonomy" id="488447"/>
    <lineage>
        <taxon>Bacteria</taxon>
        <taxon>Pseudomonadati</taxon>
        <taxon>Pseudomonadota</taxon>
        <taxon>Betaproteobacteria</taxon>
        <taxon>Burkholderiales</taxon>
        <taxon>Burkholderiaceae</taxon>
        <taxon>Burkholderia</taxon>
        <taxon>Burkholderia cepacia complex</taxon>
    </lineage>
</organism>
<reference evidence="2 3" key="1">
    <citation type="submission" date="2018-08" db="EMBL/GenBank/DDBJ databases">
        <title>Comparative analysis of Burkholderia isolates from Puerto Rico.</title>
        <authorList>
            <person name="Hall C."/>
            <person name="Sahl J."/>
            <person name="Wagner D."/>
        </authorList>
    </citation>
    <scope>NUCLEOTIDE SEQUENCE [LARGE SCALE GENOMIC DNA]</scope>
    <source>
        <strain evidence="2 3">Bp9001</strain>
    </source>
</reference>
<feature type="compositionally biased region" description="Polar residues" evidence="1">
    <location>
        <begin position="92"/>
        <end position="111"/>
    </location>
</feature>
<sequence length="339" mass="34763">MLPLASDQRQTANDAGLTQSGRRKRRSAPVDERASPDHSSRRTALMITITVQGNAPISRIDPARDAGSADSPGSQQIAQIIQELMAELKSLLSGQNGNDSPSSPPVGSTGRSAPPLANHEVQPQTLPSNGPNAPVDPNTPRTRNDQNPPVGGAPSGSPAKLSTNAGGVAQAGAIDGIAPTSTQTVHTGTGNDKTFNVTNDTNRPESFTYAVQGQNKATLTLAPGQTGTFVGGSHDIGVRISPSDANGNTHPDEVLYEDGGADNGQASGAGNPDVSKVDGDKDFAGHDENMTVTLSDGRTAGDGDAIRPYLYSTDDAAAMGLAGDPSKTVNIVMSDRNQA</sequence>
<feature type="compositionally biased region" description="Basic and acidic residues" evidence="1">
    <location>
        <begin position="28"/>
        <end position="40"/>
    </location>
</feature>
<feature type="compositionally biased region" description="Polar residues" evidence="1">
    <location>
        <begin position="7"/>
        <end position="20"/>
    </location>
</feature>
<dbReference type="EMBL" id="QTQX01000003">
    <property type="protein sequence ID" value="RQT35009.1"/>
    <property type="molecule type" value="Genomic_DNA"/>
</dbReference>
<comment type="caution">
    <text evidence="2">The sequence shown here is derived from an EMBL/GenBank/DDBJ whole genome shotgun (WGS) entry which is preliminary data.</text>
</comment>